<keyword evidence="3" id="KW-1185">Reference proteome</keyword>
<gene>
    <name evidence="2" type="ORF">SCLCIDRAFT_1216705</name>
</gene>
<evidence type="ECO:0000256" key="1">
    <source>
        <dbReference type="SAM" id="MobiDB-lite"/>
    </source>
</evidence>
<proteinExistence type="predicted"/>
<dbReference type="HOGENOM" id="CLU_2759307_0_0_1"/>
<sequence length="70" mass="8125">MRADPRTTLHALNLTYNVHFQHRSRPSHPPSSPYHVPNLTTRRPESRRSYLESSKRPISNIADLKVCIYG</sequence>
<dbReference type="AlphaFoldDB" id="A0A0C3A754"/>
<feature type="compositionally biased region" description="Basic and acidic residues" evidence="1">
    <location>
        <begin position="42"/>
        <end position="52"/>
    </location>
</feature>
<protein>
    <submittedName>
        <fullName evidence="2">Uncharacterized protein</fullName>
    </submittedName>
</protein>
<dbReference type="InParanoid" id="A0A0C3A754"/>
<name>A0A0C3A754_9AGAM</name>
<evidence type="ECO:0000313" key="3">
    <source>
        <dbReference type="Proteomes" id="UP000053989"/>
    </source>
</evidence>
<dbReference type="EMBL" id="KN822060">
    <property type="protein sequence ID" value="KIM60642.1"/>
    <property type="molecule type" value="Genomic_DNA"/>
</dbReference>
<accession>A0A0C3A754</accession>
<evidence type="ECO:0000313" key="2">
    <source>
        <dbReference type="EMBL" id="KIM60642.1"/>
    </source>
</evidence>
<organism evidence="2 3">
    <name type="scientific">Scleroderma citrinum Foug A</name>
    <dbReference type="NCBI Taxonomy" id="1036808"/>
    <lineage>
        <taxon>Eukaryota</taxon>
        <taxon>Fungi</taxon>
        <taxon>Dikarya</taxon>
        <taxon>Basidiomycota</taxon>
        <taxon>Agaricomycotina</taxon>
        <taxon>Agaricomycetes</taxon>
        <taxon>Agaricomycetidae</taxon>
        <taxon>Boletales</taxon>
        <taxon>Sclerodermatineae</taxon>
        <taxon>Sclerodermataceae</taxon>
        <taxon>Scleroderma</taxon>
    </lineage>
</organism>
<feature type="region of interest" description="Disordered" evidence="1">
    <location>
        <begin position="21"/>
        <end position="52"/>
    </location>
</feature>
<dbReference type="Proteomes" id="UP000053989">
    <property type="component" value="Unassembled WGS sequence"/>
</dbReference>
<reference evidence="2 3" key="1">
    <citation type="submission" date="2014-04" db="EMBL/GenBank/DDBJ databases">
        <authorList>
            <consortium name="DOE Joint Genome Institute"/>
            <person name="Kuo A."/>
            <person name="Kohler A."/>
            <person name="Nagy L.G."/>
            <person name="Floudas D."/>
            <person name="Copeland A."/>
            <person name="Barry K.W."/>
            <person name="Cichocki N."/>
            <person name="Veneault-Fourrey C."/>
            <person name="LaButti K."/>
            <person name="Lindquist E.A."/>
            <person name="Lipzen A."/>
            <person name="Lundell T."/>
            <person name="Morin E."/>
            <person name="Murat C."/>
            <person name="Sun H."/>
            <person name="Tunlid A."/>
            <person name="Henrissat B."/>
            <person name="Grigoriev I.V."/>
            <person name="Hibbett D.S."/>
            <person name="Martin F."/>
            <person name="Nordberg H.P."/>
            <person name="Cantor M.N."/>
            <person name="Hua S.X."/>
        </authorList>
    </citation>
    <scope>NUCLEOTIDE SEQUENCE [LARGE SCALE GENOMIC DNA]</scope>
    <source>
        <strain evidence="2 3">Foug A</strain>
    </source>
</reference>
<reference evidence="3" key="2">
    <citation type="submission" date="2015-01" db="EMBL/GenBank/DDBJ databases">
        <title>Evolutionary Origins and Diversification of the Mycorrhizal Mutualists.</title>
        <authorList>
            <consortium name="DOE Joint Genome Institute"/>
            <consortium name="Mycorrhizal Genomics Consortium"/>
            <person name="Kohler A."/>
            <person name="Kuo A."/>
            <person name="Nagy L.G."/>
            <person name="Floudas D."/>
            <person name="Copeland A."/>
            <person name="Barry K.W."/>
            <person name="Cichocki N."/>
            <person name="Veneault-Fourrey C."/>
            <person name="LaButti K."/>
            <person name="Lindquist E.A."/>
            <person name="Lipzen A."/>
            <person name="Lundell T."/>
            <person name="Morin E."/>
            <person name="Murat C."/>
            <person name="Riley R."/>
            <person name="Ohm R."/>
            <person name="Sun H."/>
            <person name="Tunlid A."/>
            <person name="Henrissat B."/>
            <person name="Grigoriev I.V."/>
            <person name="Hibbett D.S."/>
            <person name="Martin F."/>
        </authorList>
    </citation>
    <scope>NUCLEOTIDE SEQUENCE [LARGE SCALE GENOMIC DNA]</scope>
    <source>
        <strain evidence="3">Foug A</strain>
    </source>
</reference>